<dbReference type="Pfam" id="PF13439">
    <property type="entry name" value="Glyco_transf_4"/>
    <property type="match status" value="1"/>
</dbReference>
<dbReference type="PANTHER" id="PTHR12526">
    <property type="entry name" value="GLYCOSYLTRANSFERASE"/>
    <property type="match status" value="1"/>
</dbReference>
<dbReference type="Proteomes" id="UP001183607">
    <property type="component" value="Unassembled WGS sequence"/>
</dbReference>
<evidence type="ECO:0000256" key="1">
    <source>
        <dbReference type="ARBA" id="ARBA00021292"/>
    </source>
</evidence>
<evidence type="ECO:0000256" key="3">
    <source>
        <dbReference type="ARBA" id="ARBA00022679"/>
    </source>
</evidence>
<evidence type="ECO:0000259" key="5">
    <source>
        <dbReference type="Pfam" id="PF13439"/>
    </source>
</evidence>
<dbReference type="InterPro" id="IPR028098">
    <property type="entry name" value="Glyco_trans_4-like_N"/>
</dbReference>
<gene>
    <name evidence="6" type="ORF">RM574_23280</name>
</gene>
<comment type="caution">
    <text evidence="6">The sequence shown here is derived from an EMBL/GenBank/DDBJ whole genome shotgun (WGS) entry which is preliminary data.</text>
</comment>
<dbReference type="Gene3D" id="3.40.50.2000">
    <property type="entry name" value="Glycogen Phosphorylase B"/>
    <property type="match status" value="2"/>
</dbReference>
<dbReference type="GO" id="GO:0016757">
    <property type="term" value="F:glycosyltransferase activity"/>
    <property type="evidence" value="ECO:0007669"/>
    <property type="project" value="UniProtKB-KW"/>
</dbReference>
<dbReference type="SUPFAM" id="SSF53756">
    <property type="entry name" value="UDP-Glycosyltransferase/glycogen phosphorylase"/>
    <property type="match status" value="1"/>
</dbReference>
<feature type="domain" description="Glycosyl transferase family 1" evidence="4">
    <location>
        <begin position="202"/>
        <end position="359"/>
    </location>
</feature>
<evidence type="ECO:0000313" key="6">
    <source>
        <dbReference type="EMBL" id="MDT0418411.1"/>
    </source>
</evidence>
<protein>
    <recommendedName>
        <fullName evidence="1">D-inositol 3-phosphate glycosyltransferase</fullName>
    </recommendedName>
</protein>
<dbReference type="AlphaFoldDB" id="A0ABD5EAF3"/>
<feature type="domain" description="Glycosyltransferase subfamily 4-like N-terminal" evidence="5">
    <location>
        <begin position="13"/>
        <end position="194"/>
    </location>
</feature>
<dbReference type="RefSeq" id="WP_311677476.1">
    <property type="nucleotide sequence ID" value="NZ_JAVRER010000044.1"/>
</dbReference>
<name>A0ABD5EAF3_9ACTN</name>
<evidence type="ECO:0000313" key="7">
    <source>
        <dbReference type="Proteomes" id="UP001183607"/>
    </source>
</evidence>
<dbReference type="PANTHER" id="PTHR12526:SF627">
    <property type="entry name" value="D-RHAMNOSYLTRANSFERASE WBPZ"/>
    <property type="match status" value="1"/>
</dbReference>
<reference evidence="7" key="1">
    <citation type="submission" date="2023-07" db="EMBL/GenBank/DDBJ databases">
        <title>30 novel species of actinomycetes from the DSMZ collection.</title>
        <authorList>
            <person name="Nouioui I."/>
        </authorList>
    </citation>
    <scope>NUCLEOTIDE SEQUENCE [LARGE SCALE GENOMIC DNA]</scope>
    <source>
        <strain evidence="7">DSM 41982</strain>
    </source>
</reference>
<organism evidence="6 7">
    <name type="scientific">Streptomyces evansiae</name>
    <dbReference type="NCBI Taxonomy" id="3075535"/>
    <lineage>
        <taxon>Bacteria</taxon>
        <taxon>Bacillati</taxon>
        <taxon>Actinomycetota</taxon>
        <taxon>Actinomycetes</taxon>
        <taxon>Kitasatosporales</taxon>
        <taxon>Streptomycetaceae</taxon>
        <taxon>Streptomyces</taxon>
    </lineage>
</organism>
<dbReference type="Pfam" id="PF00534">
    <property type="entry name" value="Glycos_transf_1"/>
    <property type="match status" value="1"/>
</dbReference>
<keyword evidence="2 6" id="KW-0328">Glycosyltransferase</keyword>
<accession>A0ABD5EAF3</accession>
<sequence length="677" mass="73165">MKIAFLINNAYGIGGTIRSTANLSRAFADRHEVEVVSVHRSKDTPAIPFDPRVKLTTLIDTRPGSRALTTGPLTQRPCTMFPGPAAPRVSGRTPYSALHDDRIGRWLRTTDADVVIATRPDLNGYLARDGQSRCVRVGQEHLSLAGHSDAVRTAQNGVIGRLDAFVTVSEADAAAYRAALPDVPTRIRCIPNGVPAPVVEGSARDADVIVAAGRLIPVKRYDRLVDAFARVADAHPTWTLRLYGRGPKQAQLREQIDRLGLYERVQLMGSFAPIETEWAKGSIAAVSSDKESFGMTIVEAMHCGVPVIATDCPHGPGEIITHDHDGVLVPLDSGAEGYALALDRLMSDRELRARLAAGALRRAADFAPERVAERYEDLFHALGAGRVPAQAAPAPWWRRLRAALLPVRARPPRRATDSRPLASARSGADGEIVFRFPAASLPWGELDLLARLRRDPKGREARVPLPAGRASEVRVTLDPLTHPLAEGRWDCYVVPRGATRGRKRLVCEVAERARRVGRAPLTAPDGETVSALPYATVDGFLAVRAWRRPAHAEVTRIAVGAEGTTVRAALSVPATGAVVVAVSRQGESGDFSLPVTPDGTGLVFTLPHARPVAAPHSRWDLYLRVPAHEVPVALGRIGGDIIDRNKTDLVPATRRDGTEARVFFTGAHNLAFEVRTP</sequence>
<dbReference type="InterPro" id="IPR001296">
    <property type="entry name" value="Glyco_trans_1"/>
</dbReference>
<keyword evidence="3 6" id="KW-0808">Transferase</keyword>
<dbReference type="EMBL" id="JAVRER010000044">
    <property type="protein sequence ID" value="MDT0418411.1"/>
    <property type="molecule type" value="Genomic_DNA"/>
</dbReference>
<evidence type="ECO:0000256" key="2">
    <source>
        <dbReference type="ARBA" id="ARBA00022676"/>
    </source>
</evidence>
<evidence type="ECO:0000259" key="4">
    <source>
        <dbReference type="Pfam" id="PF00534"/>
    </source>
</evidence>
<proteinExistence type="predicted"/>